<organism evidence="1 2">
    <name type="scientific">Chiloscyllium punctatum</name>
    <name type="common">Brownbanded bambooshark</name>
    <name type="synonym">Hemiscyllium punctatum</name>
    <dbReference type="NCBI Taxonomy" id="137246"/>
    <lineage>
        <taxon>Eukaryota</taxon>
        <taxon>Metazoa</taxon>
        <taxon>Chordata</taxon>
        <taxon>Craniata</taxon>
        <taxon>Vertebrata</taxon>
        <taxon>Chondrichthyes</taxon>
        <taxon>Elasmobranchii</taxon>
        <taxon>Galeomorphii</taxon>
        <taxon>Galeoidea</taxon>
        <taxon>Orectolobiformes</taxon>
        <taxon>Hemiscylliidae</taxon>
        <taxon>Chiloscyllium</taxon>
    </lineage>
</organism>
<dbReference type="Pfam" id="PF02106">
    <property type="entry name" value="Fanconi_C"/>
    <property type="match status" value="1"/>
</dbReference>
<dbReference type="GO" id="GO:0006289">
    <property type="term" value="P:nucleotide-excision repair"/>
    <property type="evidence" value="ECO:0007669"/>
    <property type="project" value="TreeGrafter"/>
</dbReference>
<dbReference type="PANTHER" id="PTHR16798:SF0">
    <property type="entry name" value="FANCONI ANEMIA GROUP C PROTEIN"/>
    <property type="match status" value="1"/>
</dbReference>
<dbReference type="InterPro" id="IPR000686">
    <property type="entry name" value="FANCC"/>
</dbReference>
<dbReference type="OMA" id="IQAFTRC"/>
<evidence type="ECO:0000313" key="1">
    <source>
        <dbReference type="EMBL" id="GCC24914.1"/>
    </source>
</evidence>
<dbReference type="GO" id="GO:0043240">
    <property type="term" value="C:Fanconi anaemia nuclear complex"/>
    <property type="evidence" value="ECO:0007669"/>
    <property type="project" value="InterPro"/>
</dbReference>
<reference evidence="1 2" key="1">
    <citation type="journal article" date="2018" name="Nat. Ecol. Evol.">
        <title>Shark genomes provide insights into elasmobranch evolution and the origin of vertebrates.</title>
        <authorList>
            <person name="Hara Y"/>
            <person name="Yamaguchi K"/>
            <person name="Onimaru K"/>
            <person name="Kadota M"/>
            <person name="Koyanagi M"/>
            <person name="Keeley SD"/>
            <person name="Tatsumi K"/>
            <person name="Tanaka K"/>
            <person name="Motone F"/>
            <person name="Kageyama Y"/>
            <person name="Nozu R"/>
            <person name="Adachi N"/>
            <person name="Nishimura O"/>
            <person name="Nakagawa R"/>
            <person name="Tanegashima C"/>
            <person name="Kiyatake I"/>
            <person name="Matsumoto R"/>
            <person name="Murakumo K"/>
            <person name="Nishida K"/>
            <person name="Terakita A"/>
            <person name="Kuratani S"/>
            <person name="Sato K"/>
            <person name="Hyodo S Kuraku.S."/>
        </authorList>
    </citation>
    <scope>NUCLEOTIDE SEQUENCE [LARGE SCALE GENOMIC DNA]</scope>
</reference>
<protein>
    <recommendedName>
        <fullName evidence="3">FA complementation group C</fullName>
    </recommendedName>
</protein>
<proteinExistence type="predicted"/>
<dbReference type="STRING" id="137246.A0A401S3E6"/>
<dbReference type="EMBL" id="BEZZ01000070">
    <property type="protein sequence ID" value="GCC24914.1"/>
    <property type="molecule type" value="Genomic_DNA"/>
</dbReference>
<dbReference type="GO" id="GO:0034599">
    <property type="term" value="P:cellular response to oxidative stress"/>
    <property type="evidence" value="ECO:0007669"/>
    <property type="project" value="TreeGrafter"/>
</dbReference>
<accession>A0A401S3E6</accession>
<evidence type="ECO:0008006" key="3">
    <source>
        <dbReference type="Google" id="ProtNLM"/>
    </source>
</evidence>
<gene>
    <name evidence="1" type="ORF">chiPu_0003317</name>
</gene>
<keyword evidence="2" id="KW-1185">Reference proteome</keyword>
<dbReference type="OrthoDB" id="10046159at2759"/>
<name>A0A401S3E6_CHIPU</name>
<evidence type="ECO:0000313" key="2">
    <source>
        <dbReference type="Proteomes" id="UP000287033"/>
    </source>
</evidence>
<dbReference type="PANTHER" id="PTHR16798">
    <property type="entry name" value="FANCONI ANEMIA GROUP C PROTEIN FANCC"/>
    <property type="match status" value="1"/>
</dbReference>
<comment type="caution">
    <text evidence="1">The sequence shown here is derived from an EMBL/GenBank/DDBJ whole genome shotgun (WGS) entry which is preliminary data.</text>
</comment>
<dbReference type="AlphaFoldDB" id="A0A401S3E6"/>
<dbReference type="GO" id="GO:0036297">
    <property type="term" value="P:interstrand cross-link repair"/>
    <property type="evidence" value="ECO:0007669"/>
    <property type="project" value="InterPro"/>
</dbReference>
<sequence>MTKSLLQNLTGVDQEMRSLIQNLHYPEEEYHSQLLKNMVSTLVKELQGNQCDRNSLFIRLPPEQLRRFSVLCSPIVTLVEVFPLVEALLTCREDDLDETLCTEFLESVSTGILQKKISLSDNAVMSLWLRYLPSLEQAIFHLVKTLISHSWASLPQVEIIIIDSLLPKAAACHPSLFRVLDNFFRTILLESDGHPKIIAIIQAFTRCFVQALLQVQPQIPLKLYFPAVNQSLVMMLLVHPSDMPSAAWSQHLISIVQILKMNKEVSQTSANVFENWFLLVHFGDWISVALQQLMMTDTISEMLLWLLMFYHKPHMETQQESDLMENVKSVYNQIKILINKTTVNLKEVQTALVTGNLSTEKCHFNDLISHLFLSFLLFSTGGQRIAKESVRLFTSGGTATGGISEMLAATAHRLKNKRCGASQDDKVQSTIELLQQQLHEIQSENMCYIY</sequence>
<dbReference type="PRINTS" id="PR00494">
    <property type="entry name" value="FANCONICGENE"/>
</dbReference>
<dbReference type="Proteomes" id="UP000287033">
    <property type="component" value="Unassembled WGS sequence"/>
</dbReference>